<organism evidence="3 4">
    <name type="scientific">Hymenobacter lapidiphilus</name>
    <dbReference type="NCBI Taxonomy" id="2608003"/>
    <lineage>
        <taxon>Bacteria</taxon>
        <taxon>Pseudomonadati</taxon>
        <taxon>Bacteroidota</taxon>
        <taxon>Cytophagia</taxon>
        <taxon>Cytophagales</taxon>
        <taxon>Hymenobacteraceae</taxon>
        <taxon>Hymenobacter</taxon>
    </lineage>
</organism>
<evidence type="ECO:0000313" key="4">
    <source>
        <dbReference type="Proteomes" id="UP000565521"/>
    </source>
</evidence>
<dbReference type="Gene3D" id="2.60.40.10">
    <property type="entry name" value="Immunoglobulins"/>
    <property type="match status" value="1"/>
</dbReference>
<dbReference type="NCBIfam" id="TIGR04183">
    <property type="entry name" value="Por_Secre_tail"/>
    <property type="match status" value="1"/>
</dbReference>
<dbReference type="AlphaFoldDB" id="A0A7Y7PPZ5"/>
<dbReference type="RefSeq" id="WP_176908792.1">
    <property type="nucleotide sequence ID" value="NZ_JABKAU010000020.1"/>
</dbReference>
<keyword evidence="1" id="KW-0732">Signal</keyword>
<accession>A0A7Y7PPZ5</accession>
<feature type="domain" description="Fibronectin type-III" evidence="2">
    <location>
        <begin position="552"/>
        <end position="644"/>
    </location>
</feature>
<proteinExistence type="predicted"/>
<dbReference type="Gene3D" id="2.60.120.200">
    <property type="match status" value="1"/>
</dbReference>
<gene>
    <name evidence="3" type="ORF">HW554_11790</name>
</gene>
<comment type="caution">
    <text evidence="3">The sequence shown here is derived from an EMBL/GenBank/DDBJ whole genome shotgun (WGS) entry which is preliminary data.</text>
</comment>
<dbReference type="InterPro" id="IPR003961">
    <property type="entry name" value="FN3_dom"/>
</dbReference>
<dbReference type="SUPFAM" id="SSF49265">
    <property type="entry name" value="Fibronectin type III"/>
    <property type="match status" value="1"/>
</dbReference>
<dbReference type="InterPro" id="IPR013783">
    <property type="entry name" value="Ig-like_fold"/>
</dbReference>
<dbReference type="SMART" id="SM00060">
    <property type="entry name" value="FN3"/>
    <property type="match status" value="1"/>
</dbReference>
<evidence type="ECO:0000256" key="1">
    <source>
        <dbReference type="SAM" id="SignalP"/>
    </source>
</evidence>
<evidence type="ECO:0000259" key="2">
    <source>
        <dbReference type="PROSITE" id="PS50853"/>
    </source>
</evidence>
<evidence type="ECO:0000313" key="3">
    <source>
        <dbReference type="EMBL" id="NVO31896.1"/>
    </source>
</evidence>
<feature type="chain" id="PRO_5030930064" evidence="1">
    <location>
        <begin position="33"/>
        <end position="905"/>
    </location>
</feature>
<dbReference type="CDD" id="cd00063">
    <property type="entry name" value="FN3"/>
    <property type="match status" value="1"/>
</dbReference>
<dbReference type="Pfam" id="PF18962">
    <property type="entry name" value="Por_Secre_tail"/>
    <property type="match status" value="1"/>
</dbReference>
<keyword evidence="4" id="KW-1185">Reference proteome</keyword>
<dbReference type="Proteomes" id="UP000565521">
    <property type="component" value="Unassembled WGS sequence"/>
</dbReference>
<protein>
    <submittedName>
        <fullName evidence="3">T9SS type A sorting domain-containing protein</fullName>
    </submittedName>
</protein>
<dbReference type="EMBL" id="JABKAU010000020">
    <property type="protein sequence ID" value="NVO31896.1"/>
    <property type="molecule type" value="Genomic_DNA"/>
</dbReference>
<dbReference type="Pfam" id="PF00041">
    <property type="entry name" value="fn3"/>
    <property type="match status" value="1"/>
</dbReference>
<dbReference type="PROSITE" id="PS50853">
    <property type="entry name" value="FN3"/>
    <property type="match status" value="1"/>
</dbReference>
<name>A0A7Y7PPZ5_9BACT</name>
<sequence length="905" mass="93419">MAKIYTTGRTTKAWRKLALLGLLGLATGAAHAQSLNYSTSGATNVATTYTDLGASATAIATPNTDDANSAATPIGFSFSFNGQAFTDFVLNTNGYLALGTTAPAAPFFPTSSTTTTSGPLNDAAQKNLLLPFNTDLESAAAGPAVYSYALSGTAPNRVCTIQWKGVSDKSAAATPAKQYLSLDFQVKLYETSNRVEFVYNTATPSANTDAFKSAVVGLKGDGAASRQVLLGSKGSTAAWSTTSFITTTYVEGSATGVNAHNFRRTVGPDAGRTYRFEPQKANDVAVQTIYSSGKLPIPFGTPHVVRAFVQNVGSSAQANVTFTLTVTGANSFTNSKTVGALPVDAAGTLSFDAFSPTNPGTNIITVTAADDENTANNSKVFTQLVNATTFAYAQPGLVSAGDGQIGFNTGSGILGVKYTTATARTVTGVTVRIADGAANVGNKVYGVVLDAAGAIIARSPDYTILAADLNQEKTFALSGAVPAGSFIVGLAQTANATTGYFPLASQRYETPTRTDAYFSIPLAGGAPADAAASNLGALVIEAITSAPATCPPPSAITVTSVTATSAIVSFTGPANGTSYAVIYGPRGFNPATAGTTVTAATSPVTLTGLTATTNYDVYVRAICVAPDQSTLAGPTAFTTACVPPIVSTFPYTENFDGVAAGALPCGIATANINADGSTWGIVTTGTPASAPNHMRYSFSTTNAADDWFYTPALFLRAGTTYQLTFKYKAGLAAFPEALEVKYGSTATPAGQSNLLWRNINVNNATYATTVAGNDDGQVKAITPTTTGNYYIGFHAISVADRFNLYVDDISVTATAITGTSQALQQAINIYPNPTAGNLTFDVRGAKAKNGLQVEITNMLGQRVHTTTVRDNAVQVINLPSLANGMYTVKVINGNEFMMRTISVQK</sequence>
<dbReference type="InterPro" id="IPR036116">
    <property type="entry name" value="FN3_sf"/>
</dbReference>
<dbReference type="InterPro" id="IPR026444">
    <property type="entry name" value="Secre_tail"/>
</dbReference>
<reference evidence="3 4" key="1">
    <citation type="submission" date="2020-05" db="EMBL/GenBank/DDBJ databases">
        <title>Hymenobacter terrestris sp. nov. and Hymenobacter lapidiphilus sp. nov., isolated from regoliths in Antarctica.</title>
        <authorList>
            <person name="Sedlacek I."/>
            <person name="Pantucek R."/>
            <person name="Zeman M."/>
            <person name="Holochova P."/>
            <person name="Kralova S."/>
            <person name="Stankova E."/>
            <person name="Sedo O."/>
            <person name="Micenkova L."/>
            <person name="Svec P."/>
            <person name="Gupta V."/>
            <person name="Sood U."/>
            <person name="Korpole U.S."/>
            <person name="Lal R."/>
        </authorList>
    </citation>
    <scope>NUCLEOTIDE SEQUENCE [LARGE SCALE GENOMIC DNA]</scope>
    <source>
        <strain evidence="3 4">P5342</strain>
    </source>
</reference>
<feature type="signal peptide" evidence="1">
    <location>
        <begin position="1"/>
        <end position="32"/>
    </location>
</feature>